<dbReference type="AlphaFoldDB" id="A0A1T4SJ21"/>
<sequence length="106" mass="11974">MALFPFSRQKAPRFRSQSRDASTDERRLSTMLAVLQTNLAEISQEYEGLRRRLQDLEPTSAYLAGNSAGEVDTSAECQAAVTRTETLFRQSRAMEDVIARLKENFA</sequence>
<evidence type="ECO:0000313" key="2">
    <source>
        <dbReference type="EMBL" id="SKA28290.1"/>
    </source>
</evidence>
<gene>
    <name evidence="2" type="ORF">SAMN05428963_11165</name>
</gene>
<organism evidence="2 3">
    <name type="scientific">Consotaella salsifontis</name>
    <dbReference type="NCBI Taxonomy" id="1365950"/>
    <lineage>
        <taxon>Bacteria</taxon>
        <taxon>Pseudomonadati</taxon>
        <taxon>Pseudomonadota</taxon>
        <taxon>Alphaproteobacteria</taxon>
        <taxon>Hyphomicrobiales</taxon>
        <taxon>Aurantimonadaceae</taxon>
        <taxon>Consotaella</taxon>
    </lineage>
</organism>
<reference evidence="2 3" key="1">
    <citation type="submission" date="2017-02" db="EMBL/GenBank/DDBJ databases">
        <authorList>
            <person name="Peterson S.W."/>
        </authorList>
    </citation>
    <scope>NUCLEOTIDE SEQUENCE [LARGE SCALE GENOMIC DNA]</scope>
    <source>
        <strain evidence="2 3">USBA 369</strain>
    </source>
</reference>
<accession>A0A1T4SJ21</accession>
<evidence type="ECO:0000313" key="3">
    <source>
        <dbReference type="Proteomes" id="UP000190135"/>
    </source>
</evidence>
<dbReference type="EMBL" id="FUXL01000011">
    <property type="protein sequence ID" value="SKA28290.1"/>
    <property type="molecule type" value="Genomic_DNA"/>
</dbReference>
<dbReference type="OrthoDB" id="8115673at2"/>
<keyword evidence="3" id="KW-1185">Reference proteome</keyword>
<feature type="region of interest" description="Disordered" evidence="1">
    <location>
        <begin position="1"/>
        <end position="25"/>
    </location>
</feature>
<evidence type="ECO:0000256" key="1">
    <source>
        <dbReference type="SAM" id="MobiDB-lite"/>
    </source>
</evidence>
<protein>
    <submittedName>
        <fullName evidence="2">Uncharacterized protein</fullName>
    </submittedName>
</protein>
<dbReference type="Proteomes" id="UP000190135">
    <property type="component" value="Unassembled WGS sequence"/>
</dbReference>
<dbReference type="RefSeq" id="WP_078709338.1">
    <property type="nucleotide sequence ID" value="NZ_FUXL01000011.1"/>
</dbReference>
<proteinExistence type="predicted"/>
<name>A0A1T4SJ21_9HYPH</name>